<dbReference type="InterPro" id="IPR026777">
    <property type="entry name" value="PRM1"/>
</dbReference>
<reference evidence="12 13" key="1">
    <citation type="submission" date="2016-07" db="EMBL/GenBank/DDBJ databases">
        <title>Pervasive Adenine N6-methylation of Active Genes in Fungi.</title>
        <authorList>
            <consortium name="DOE Joint Genome Institute"/>
            <person name="Mondo S.J."/>
            <person name="Dannebaum R.O."/>
            <person name="Kuo R.C."/>
            <person name="Labutti K."/>
            <person name="Haridas S."/>
            <person name="Kuo A."/>
            <person name="Salamov A."/>
            <person name="Ahrendt S.R."/>
            <person name="Lipzen A."/>
            <person name="Sullivan W."/>
            <person name="Andreopoulos W.B."/>
            <person name="Clum A."/>
            <person name="Lindquist E."/>
            <person name="Daum C."/>
            <person name="Ramamoorthy G.K."/>
            <person name="Gryganskyi A."/>
            <person name="Culley D."/>
            <person name="Magnuson J.K."/>
            <person name="James T.Y."/>
            <person name="O'Malley M.A."/>
            <person name="Stajich J.E."/>
            <person name="Spatafora J.W."/>
            <person name="Visel A."/>
            <person name="Grigoriev I.V."/>
        </authorList>
    </citation>
    <scope>NUCLEOTIDE SEQUENCE [LARGE SCALE GENOMIC DNA]</scope>
    <source>
        <strain evidence="12 13">CBS 115471</strain>
    </source>
</reference>
<evidence type="ECO:0000256" key="6">
    <source>
        <dbReference type="ARBA" id="ARBA00022971"/>
    </source>
</evidence>
<keyword evidence="9" id="KW-0325">Glycoprotein</keyword>
<evidence type="ECO:0000256" key="1">
    <source>
        <dbReference type="ARBA" id="ARBA00002512"/>
    </source>
</evidence>
<keyword evidence="8 10" id="KW-0472">Membrane</keyword>
<keyword evidence="13" id="KW-1185">Reference proteome</keyword>
<protein>
    <recommendedName>
        <fullName evidence="10">Plasma membrane fusion protein PRM1</fullName>
    </recommendedName>
</protein>
<comment type="subcellular location">
    <subcellularLocation>
        <location evidence="2 10">Cell membrane</location>
        <topology evidence="2 10">Multi-pass membrane protein</topology>
    </subcellularLocation>
</comment>
<dbReference type="Proteomes" id="UP000193144">
    <property type="component" value="Unassembled WGS sequence"/>
</dbReference>
<feature type="transmembrane region" description="Helical" evidence="10">
    <location>
        <begin position="146"/>
        <end position="166"/>
    </location>
</feature>
<evidence type="ECO:0000256" key="11">
    <source>
        <dbReference type="SAM" id="MobiDB-lite"/>
    </source>
</evidence>
<dbReference type="GO" id="GO:0032220">
    <property type="term" value="P:plasma membrane fusion involved in cytogamy"/>
    <property type="evidence" value="ECO:0007669"/>
    <property type="project" value="TreeGrafter"/>
</dbReference>
<keyword evidence="7 10" id="KW-1133">Transmembrane helix</keyword>
<comment type="caution">
    <text evidence="12">The sequence shown here is derived from an EMBL/GenBank/DDBJ whole genome shotgun (WGS) entry which is preliminary data.</text>
</comment>
<comment type="function">
    <text evidence="1 10">Involved in cell fusion during mating by stabilizing the plasma membrane fusion event.</text>
</comment>
<feature type="transmembrane region" description="Helical" evidence="10">
    <location>
        <begin position="58"/>
        <end position="79"/>
    </location>
</feature>
<feature type="region of interest" description="Disordered" evidence="11">
    <location>
        <begin position="684"/>
        <end position="757"/>
    </location>
</feature>
<feature type="transmembrane region" description="Helical" evidence="10">
    <location>
        <begin position="412"/>
        <end position="433"/>
    </location>
</feature>
<dbReference type="EMBL" id="MCFA01000005">
    <property type="protein sequence ID" value="ORY18745.1"/>
    <property type="molecule type" value="Genomic_DNA"/>
</dbReference>
<dbReference type="PANTHER" id="PTHR31030">
    <property type="entry name" value="PLASMA MEMBRANE FUSION PROTEIN PRM1"/>
    <property type="match status" value="1"/>
</dbReference>
<comment type="similarity">
    <text evidence="3 10">Belongs to the PRM1 family.</text>
</comment>
<proteinExistence type="inferred from homology"/>
<feature type="transmembrane region" description="Helical" evidence="10">
    <location>
        <begin position="609"/>
        <end position="628"/>
    </location>
</feature>
<dbReference type="AlphaFoldDB" id="A0A1Y2A9R8"/>
<feature type="transmembrane region" description="Helical" evidence="10">
    <location>
        <begin position="328"/>
        <end position="346"/>
    </location>
</feature>
<keyword evidence="6 10" id="KW-0184">Conjugation</keyword>
<evidence type="ECO:0000256" key="5">
    <source>
        <dbReference type="ARBA" id="ARBA00022692"/>
    </source>
</evidence>
<keyword evidence="4 10" id="KW-1003">Cell membrane</keyword>
<evidence type="ECO:0000256" key="8">
    <source>
        <dbReference type="ARBA" id="ARBA00023136"/>
    </source>
</evidence>
<feature type="compositionally biased region" description="Basic and acidic residues" evidence="11">
    <location>
        <begin position="737"/>
        <end position="757"/>
    </location>
</feature>
<evidence type="ECO:0000256" key="3">
    <source>
        <dbReference type="ARBA" id="ARBA00010780"/>
    </source>
</evidence>
<dbReference type="PANTHER" id="PTHR31030:SF1">
    <property type="entry name" value="PLASMA MEMBRANE FUSION PROTEIN PRM1"/>
    <property type="match status" value="1"/>
</dbReference>
<evidence type="ECO:0000256" key="2">
    <source>
        <dbReference type="ARBA" id="ARBA00004651"/>
    </source>
</evidence>
<keyword evidence="5 10" id="KW-0812">Transmembrane</keyword>
<name>A0A1Y2A9R8_9PLEO</name>
<evidence type="ECO:0000313" key="12">
    <source>
        <dbReference type="EMBL" id="ORY18745.1"/>
    </source>
</evidence>
<accession>A0A1Y2A9R8</accession>
<dbReference type="GO" id="GO:0005886">
    <property type="term" value="C:plasma membrane"/>
    <property type="evidence" value="ECO:0007669"/>
    <property type="project" value="UniProtKB-SubCell"/>
</dbReference>
<gene>
    <name evidence="12" type="ORF">BCR34DRAFT_293433</name>
</gene>
<dbReference type="STRING" id="1231657.A0A1Y2A9R8"/>
<organism evidence="12 13">
    <name type="scientific">Clohesyomyces aquaticus</name>
    <dbReference type="NCBI Taxonomy" id="1231657"/>
    <lineage>
        <taxon>Eukaryota</taxon>
        <taxon>Fungi</taxon>
        <taxon>Dikarya</taxon>
        <taxon>Ascomycota</taxon>
        <taxon>Pezizomycotina</taxon>
        <taxon>Dothideomycetes</taxon>
        <taxon>Pleosporomycetidae</taxon>
        <taxon>Pleosporales</taxon>
        <taxon>Lindgomycetaceae</taxon>
        <taxon>Clohesyomyces</taxon>
    </lineage>
</organism>
<evidence type="ECO:0000256" key="4">
    <source>
        <dbReference type="ARBA" id="ARBA00022475"/>
    </source>
</evidence>
<evidence type="ECO:0000256" key="9">
    <source>
        <dbReference type="ARBA" id="ARBA00023180"/>
    </source>
</evidence>
<evidence type="ECO:0000256" key="7">
    <source>
        <dbReference type="ARBA" id="ARBA00022989"/>
    </source>
</evidence>
<dbReference type="GO" id="GO:0043332">
    <property type="term" value="C:mating projection tip"/>
    <property type="evidence" value="ECO:0007669"/>
    <property type="project" value="UniProtKB-UniRule"/>
</dbReference>
<dbReference type="OrthoDB" id="5356111at2759"/>
<evidence type="ECO:0000256" key="10">
    <source>
        <dbReference type="RuleBase" id="RU366035"/>
    </source>
</evidence>
<evidence type="ECO:0000313" key="13">
    <source>
        <dbReference type="Proteomes" id="UP000193144"/>
    </source>
</evidence>
<sequence>MASAANQQHPFPAVPPSLSAGDHEMQDYYAPQDAPRSTINQTSYLTPHLGLRARLSQIWINSWTVLLLLILVRLLFAIASVNSSLDSARREALSACTQVENIGSSMASMPHYMSQGINEMTAGGVEKAVKGLMSMLDLSVTGVEEIVLFVIHMMTNTYLCLITLAVSGSLHAAVEIGTEISKGLNKTIDEVTNNMGDAVKSVSDGIEKVLSTLNSVPFAPDFQKPSINLDDEISKLKALEVPPKLQQGLQDLNKSIPTFEDVQNFTDSVIRLPFEEVKKLIRGMDTFEFDRTLLPVPNKTQLTFCSEGNSINNFFDGLAKLEVTTKRAALAVLIVAAIIVIVPMAWNEIRRYRKMEERVLLLHKGHDGMSVVYLASRPHSSGFGLWLGRKFGSGRRQTIVRWAVAYATSPPMIFLVSLGIAGLFSCFCQWLVLRGIQQKVPELTDQVSNFAEKVVNSLNNASGSWSGGVNGAINKLDDEINGEILGWVNTTTSAVNDTLNEFVDKMSSTLNSTFGGTVLYDPIKEVLNCLIGLKIAGFQKGLTWVQDHAHVQFPGVKNDTFSLGALAKVGNSSTASELLANPGGKTKDEISEAIDHVVRKLHDGIRQEAIIATVILLVWLLIAIGGLIRACTLLLKRNNSLEDGKAYIVDPPIDEAPRATQPYPDTAAPPYEYPVNKAAPYTLQPRPFPTFEPDTAGPCPQSEKVGNVSAVHPVAESARPGHLRASSHGHLANPSPNDEKSNPFSDRHNEKRDPFSN</sequence>